<name>A0A2K3PBU5_TRIPR</name>
<reference evidence="1 2" key="2">
    <citation type="journal article" date="2017" name="Front. Plant Sci.">
        <title>Gene Classification and Mining of Molecular Markers Useful in Red Clover (Trifolium pratense) Breeding.</title>
        <authorList>
            <person name="Istvanek J."/>
            <person name="Dluhosova J."/>
            <person name="Dluhos P."/>
            <person name="Patkova L."/>
            <person name="Nedelnik J."/>
            <person name="Repkova J."/>
        </authorList>
    </citation>
    <scope>NUCLEOTIDE SEQUENCE [LARGE SCALE GENOMIC DNA]</scope>
    <source>
        <strain evidence="2">cv. Tatra</strain>
        <tissue evidence="1">Young leaves</tissue>
    </source>
</reference>
<proteinExistence type="predicted"/>
<evidence type="ECO:0000313" key="1">
    <source>
        <dbReference type="EMBL" id="PNY12760.1"/>
    </source>
</evidence>
<protein>
    <submittedName>
        <fullName evidence="1">Uncharacterized protein</fullName>
    </submittedName>
</protein>
<accession>A0A2K3PBU5</accession>
<reference evidence="1 2" key="1">
    <citation type="journal article" date="2014" name="Am. J. Bot.">
        <title>Genome assembly and annotation for red clover (Trifolium pratense; Fabaceae).</title>
        <authorList>
            <person name="Istvanek J."/>
            <person name="Jaros M."/>
            <person name="Krenek A."/>
            <person name="Repkova J."/>
        </authorList>
    </citation>
    <scope>NUCLEOTIDE SEQUENCE [LARGE SCALE GENOMIC DNA]</scope>
    <source>
        <strain evidence="2">cv. Tatra</strain>
        <tissue evidence="1">Young leaves</tissue>
    </source>
</reference>
<dbReference type="Proteomes" id="UP000236291">
    <property type="component" value="Unassembled WGS sequence"/>
</dbReference>
<gene>
    <name evidence="1" type="ORF">L195_g009397</name>
</gene>
<organism evidence="1 2">
    <name type="scientific">Trifolium pratense</name>
    <name type="common">Red clover</name>
    <dbReference type="NCBI Taxonomy" id="57577"/>
    <lineage>
        <taxon>Eukaryota</taxon>
        <taxon>Viridiplantae</taxon>
        <taxon>Streptophyta</taxon>
        <taxon>Embryophyta</taxon>
        <taxon>Tracheophyta</taxon>
        <taxon>Spermatophyta</taxon>
        <taxon>Magnoliopsida</taxon>
        <taxon>eudicotyledons</taxon>
        <taxon>Gunneridae</taxon>
        <taxon>Pentapetalae</taxon>
        <taxon>rosids</taxon>
        <taxon>fabids</taxon>
        <taxon>Fabales</taxon>
        <taxon>Fabaceae</taxon>
        <taxon>Papilionoideae</taxon>
        <taxon>50 kb inversion clade</taxon>
        <taxon>NPAAA clade</taxon>
        <taxon>Hologalegina</taxon>
        <taxon>IRL clade</taxon>
        <taxon>Trifolieae</taxon>
        <taxon>Trifolium</taxon>
    </lineage>
</organism>
<comment type="caution">
    <text evidence="1">The sequence shown here is derived from an EMBL/GenBank/DDBJ whole genome shotgun (WGS) entry which is preliminary data.</text>
</comment>
<dbReference type="AlphaFoldDB" id="A0A2K3PBU5"/>
<evidence type="ECO:0000313" key="2">
    <source>
        <dbReference type="Proteomes" id="UP000236291"/>
    </source>
</evidence>
<sequence length="176" mass="20077">MQPDMEEVLYGLAGPAQHMWTLNPSNVYVNIKKMRNMKKLAKELSKKMRNTKFAKEFSKKMRNTSNGPQPEEQVVIENDQVQAEELVVIENDQVQPEEKAEISAPHLIDNDQVHPRKKARVSYEALDLEGAYMHSRGREGLFGGLITIKSFSYDIFADVLKQSSRILLVDSTLLSK</sequence>
<dbReference type="EMBL" id="ASHM01005531">
    <property type="protein sequence ID" value="PNY12760.1"/>
    <property type="molecule type" value="Genomic_DNA"/>
</dbReference>